<feature type="domain" description="Hydantoinase B/oxoprolinase" evidence="1">
    <location>
        <begin position="7"/>
        <end position="531"/>
    </location>
</feature>
<organism evidence="2 3">
    <name type="scientific">Conexibacter arvalis</name>
    <dbReference type="NCBI Taxonomy" id="912552"/>
    <lineage>
        <taxon>Bacteria</taxon>
        <taxon>Bacillati</taxon>
        <taxon>Actinomycetota</taxon>
        <taxon>Thermoleophilia</taxon>
        <taxon>Solirubrobacterales</taxon>
        <taxon>Conexibacteraceae</taxon>
        <taxon>Conexibacter</taxon>
    </lineage>
</organism>
<dbReference type="EC" id="3.5.2.14" evidence="2"/>
<keyword evidence="2" id="KW-0378">Hydrolase</keyword>
<dbReference type="InterPro" id="IPR045079">
    <property type="entry name" value="Oxoprolinase-like"/>
</dbReference>
<accession>A0A840IHQ4</accession>
<protein>
    <submittedName>
        <fullName evidence="2">N-methylhydantoinase B</fullName>
        <ecNumber evidence="2">3.5.2.14</ecNumber>
    </submittedName>
</protein>
<dbReference type="InterPro" id="IPR003692">
    <property type="entry name" value="Hydantoinase_B"/>
</dbReference>
<evidence type="ECO:0000259" key="1">
    <source>
        <dbReference type="Pfam" id="PF02538"/>
    </source>
</evidence>
<dbReference type="Proteomes" id="UP000585272">
    <property type="component" value="Unassembled WGS sequence"/>
</dbReference>
<dbReference type="GO" id="GO:0017168">
    <property type="term" value="F:5-oxoprolinase (ATP-hydrolyzing) activity"/>
    <property type="evidence" value="ECO:0007669"/>
    <property type="project" value="TreeGrafter"/>
</dbReference>
<reference evidence="2 3" key="1">
    <citation type="submission" date="2020-08" db="EMBL/GenBank/DDBJ databases">
        <title>Genomic Encyclopedia of Archaeal and Bacterial Type Strains, Phase II (KMG-II): from individual species to whole genera.</title>
        <authorList>
            <person name="Goeker M."/>
        </authorList>
    </citation>
    <scope>NUCLEOTIDE SEQUENCE [LARGE SCALE GENOMIC DNA]</scope>
    <source>
        <strain evidence="2 3">DSM 23288</strain>
    </source>
</reference>
<dbReference type="PANTHER" id="PTHR11365:SF23">
    <property type="entry name" value="HYPOTHETICAL 5-OXOPROLINASE (EUROFUNG)-RELATED"/>
    <property type="match status" value="1"/>
</dbReference>
<dbReference type="PANTHER" id="PTHR11365">
    <property type="entry name" value="5-OXOPROLINASE RELATED"/>
    <property type="match status" value="1"/>
</dbReference>
<dbReference type="Pfam" id="PF02538">
    <property type="entry name" value="Hydantoinase_B"/>
    <property type="match status" value="1"/>
</dbReference>
<dbReference type="GO" id="GO:0006749">
    <property type="term" value="P:glutathione metabolic process"/>
    <property type="evidence" value="ECO:0007669"/>
    <property type="project" value="TreeGrafter"/>
</dbReference>
<evidence type="ECO:0000313" key="2">
    <source>
        <dbReference type="EMBL" id="MBB4664309.1"/>
    </source>
</evidence>
<keyword evidence="3" id="KW-1185">Reference proteome</keyword>
<proteinExistence type="predicted"/>
<gene>
    <name evidence="2" type="ORF">BDZ31_003912</name>
</gene>
<name>A0A840IHQ4_9ACTN</name>
<dbReference type="GO" id="GO:0047423">
    <property type="term" value="F:N-methylhydantoinase (ATP-hydrolyzing) activity"/>
    <property type="evidence" value="ECO:0007669"/>
    <property type="project" value="UniProtKB-EC"/>
</dbReference>
<dbReference type="GO" id="GO:0005829">
    <property type="term" value="C:cytosol"/>
    <property type="evidence" value="ECO:0007669"/>
    <property type="project" value="TreeGrafter"/>
</dbReference>
<comment type="caution">
    <text evidence="2">The sequence shown here is derived from an EMBL/GenBank/DDBJ whole genome shotgun (WGS) entry which is preliminary data.</text>
</comment>
<sequence>MSATQTDPVLFSVLLGRFNSIVNEMTLTLEYSAWTSILALNRDFSCAIYDAEPRQLCMYDALPSHTASLQLVLREIARTFEGDIHEGDVFACNSPYRWNSHVGDLVTVAPVFVDGRHLFWSVTKGHQMDTGATVPSSVSAVVQNVWQEGLHIPPLKLYDRGVKRDDVFDLYLSNVRYREHSEGDLLAQLGSVEKGRERLVELVREFGADVVTSYAEQMLAYSDRRMSEEIAAVPDGEYLGEGWVDTDGYDAFDIPIKVKVTVDGEQVRIDLDGSGAQARGGVNGSYATTQAAASIPFMQYIDPDIPHNDGCLRHIECYAPEGTIVNARFPAATSAATIVPSDAIQDTVNKAMAAALPSRVPAGGARCGNTPQLAGVDARTGEPWGVMLFNGTGGAGGTEGADGWPLVESIGAAGGVKAQPVEQLELLYPIRIERMEIETDSMGFGAFNGGPGVRCEVRPIAGEMECITFGDNYANPPHGVLGGTPGIGGGMYVEQAADGSRAFFTATAHVVVREGDLLVGVSTGGGGYGNPIERDAERVRRDVRDGLVSRTAARALFGVVLSDDPDPVLDAEATAALRAELAAVERPLVDPQEPGAATWLEETRREGDRYLVNPKGVVVGDDD</sequence>
<evidence type="ECO:0000313" key="3">
    <source>
        <dbReference type="Proteomes" id="UP000585272"/>
    </source>
</evidence>
<dbReference type="EMBL" id="JACHNU010000006">
    <property type="protein sequence ID" value="MBB4664309.1"/>
    <property type="molecule type" value="Genomic_DNA"/>
</dbReference>
<dbReference type="RefSeq" id="WP_183344210.1">
    <property type="nucleotide sequence ID" value="NZ_JACHNU010000006.1"/>
</dbReference>
<dbReference type="AlphaFoldDB" id="A0A840IHQ4"/>